<evidence type="ECO:0000313" key="2">
    <source>
        <dbReference type="EMBL" id="NFF89583.1"/>
    </source>
</evidence>
<reference evidence="4 5" key="1">
    <citation type="submission" date="2019-04" db="EMBL/GenBank/DDBJ databases">
        <title>Genome sequencing of Clostridium botulinum Groups I-IV and Clostridium butyricum.</title>
        <authorList>
            <person name="Brunt J."/>
            <person name="Van Vliet A.H.M."/>
            <person name="Stringer S.C."/>
            <person name="Carter A.T."/>
            <person name="Peck M.W."/>
        </authorList>
    </citation>
    <scope>NUCLEOTIDE SEQUENCE [LARGE SCALE GENOMIC DNA]</scope>
    <source>
        <strain evidence="2 5">1605</strain>
        <strain evidence="3 4">CB-K-33E</strain>
    </source>
</reference>
<dbReference type="Proteomes" id="UP000473681">
    <property type="component" value="Unassembled WGS sequence"/>
</dbReference>
<feature type="domain" description="BFD-like [2Fe-2S]-binding" evidence="1">
    <location>
        <begin position="17"/>
        <end position="67"/>
    </location>
</feature>
<name>A0A093YQR4_CLOBO</name>
<dbReference type="Pfam" id="PF04324">
    <property type="entry name" value="Fer2_BFD"/>
    <property type="match status" value="1"/>
</dbReference>
<dbReference type="OrthoDB" id="1629586at2"/>
<dbReference type="EMBL" id="SWOV01000086">
    <property type="protein sequence ID" value="NFF89583.1"/>
    <property type="molecule type" value="Genomic_DNA"/>
</dbReference>
<organism evidence="3 4">
    <name type="scientific">Clostridium botulinum</name>
    <dbReference type="NCBI Taxonomy" id="1491"/>
    <lineage>
        <taxon>Bacteria</taxon>
        <taxon>Bacillati</taxon>
        <taxon>Bacillota</taxon>
        <taxon>Clostridia</taxon>
        <taxon>Eubacteriales</taxon>
        <taxon>Clostridiaceae</taxon>
        <taxon>Clostridium</taxon>
    </lineage>
</organism>
<dbReference type="EMBL" id="SWVK01000012">
    <property type="protein sequence ID" value="NFN35469.1"/>
    <property type="molecule type" value="Genomic_DNA"/>
</dbReference>
<gene>
    <name evidence="2" type="ORF">FC774_17300</name>
    <name evidence="3" type="ORF">FDB51_10105</name>
</gene>
<dbReference type="Gene3D" id="1.10.10.1100">
    <property type="entry name" value="BFD-like [2Fe-2S]-binding domain"/>
    <property type="match status" value="1"/>
</dbReference>
<sequence length="69" mass="7508">MDNNLNKDILDKITKTCTCKSITRAKIKEAIVNGASTYEEVQKATGAGSGCCKGRKCSEKINDLIKELN</sequence>
<evidence type="ECO:0000313" key="3">
    <source>
        <dbReference type="EMBL" id="NFN35469.1"/>
    </source>
</evidence>
<evidence type="ECO:0000313" key="5">
    <source>
        <dbReference type="Proteomes" id="UP000476820"/>
    </source>
</evidence>
<comment type="caution">
    <text evidence="3">The sequence shown here is derived from an EMBL/GenBank/DDBJ whole genome shotgun (WGS) entry which is preliminary data.</text>
</comment>
<protein>
    <submittedName>
        <fullName evidence="3">(2Fe-2S)-binding protein</fullName>
    </submittedName>
</protein>
<proteinExistence type="predicted"/>
<dbReference type="RefSeq" id="WP_012451448.1">
    <property type="nucleotide sequence ID" value="NZ_CP010520.1"/>
</dbReference>
<accession>A0A093YQR4</accession>
<dbReference type="InterPro" id="IPR007419">
    <property type="entry name" value="BFD-like_2Fe2S-bd_dom"/>
</dbReference>
<evidence type="ECO:0000313" key="4">
    <source>
        <dbReference type="Proteomes" id="UP000473681"/>
    </source>
</evidence>
<dbReference type="AlphaFoldDB" id="A0A093YQR4"/>
<dbReference type="InterPro" id="IPR041854">
    <property type="entry name" value="BFD-like_2Fe2S-bd_dom_sf"/>
</dbReference>
<dbReference type="Proteomes" id="UP000476820">
    <property type="component" value="Unassembled WGS sequence"/>
</dbReference>
<evidence type="ECO:0000259" key="1">
    <source>
        <dbReference type="Pfam" id="PF04324"/>
    </source>
</evidence>